<dbReference type="Pfam" id="PF03446">
    <property type="entry name" value="NAD_binding_2"/>
    <property type="match status" value="1"/>
</dbReference>
<comment type="similarity">
    <text evidence="1">Belongs to the HIBADH-related family.</text>
</comment>
<dbReference type="InterPro" id="IPR048666">
    <property type="entry name" value="RedAm-like_C"/>
</dbReference>
<evidence type="ECO:0000259" key="4">
    <source>
        <dbReference type="Pfam" id="PF21761"/>
    </source>
</evidence>
<gene>
    <name evidence="5" type="ORF">ACEU3E_08615</name>
</gene>
<dbReference type="PIRSF" id="PIRSF000103">
    <property type="entry name" value="HIBADH"/>
    <property type="match status" value="1"/>
</dbReference>
<dbReference type="PANTHER" id="PTHR43580:SF2">
    <property type="entry name" value="CYTOKINE-LIKE NUCLEAR FACTOR N-PAC"/>
    <property type="match status" value="1"/>
</dbReference>
<evidence type="ECO:0000313" key="5">
    <source>
        <dbReference type="EMBL" id="MFB0842232.1"/>
    </source>
</evidence>
<sequence length="298" mass="30692">MDRNSANENRTPVTVLGLGPMGQALAGAFLKAGHPTTVWNRTLAKADALVAQGATLASTVVDAVTASPLVIICVLDYNAANAILAPVGEALKGRTLVNLTADTPERAREMAAWAAARGIDYLDGAIMTPTPTIGQPTAVVLYSGPEAVYEANRPVLASLGGTAAHLGADPGRAAAFDVALLDIFWTSMSGYVHALALARAENIAAKDLAVYAQGIVHIMPDIMTEFARHVDDGHYPGEKSNIVSAAAGMEHIIHAAEARGIDAGVLSAAHAVARRAIDAGQGTNGFSLLAELYGKPSA</sequence>
<proteinExistence type="inferred from homology"/>
<evidence type="ECO:0000256" key="1">
    <source>
        <dbReference type="ARBA" id="ARBA00009080"/>
    </source>
</evidence>
<keyword evidence="6" id="KW-1185">Reference proteome</keyword>
<dbReference type="Gene3D" id="1.10.1040.10">
    <property type="entry name" value="N-(1-d-carboxylethyl)-l-norvaline Dehydrogenase, domain 2"/>
    <property type="match status" value="1"/>
</dbReference>
<dbReference type="EC" id="1.1.-.-" evidence="5"/>
<feature type="domain" description="6-phosphogluconate dehydrogenase NADP-binding" evidence="3">
    <location>
        <begin position="13"/>
        <end position="167"/>
    </location>
</feature>
<dbReference type="InterPro" id="IPR015815">
    <property type="entry name" value="HIBADH-related"/>
</dbReference>
<dbReference type="Pfam" id="PF21761">
    <property type="entry name" value="RedAm-like_C"/>
    <property type="match status" value="1"/>
</dbReference>
<dbReference type="InterPro" id="IPR051265">
    <property type="entry name" value="HIBADH-related_NP60_sf"/>
</dbReference>
<dbReference type="InterPro" id="IPR036291">
    <property type="entry name" value="NAD(P)-bd_dom_sf"/>
</dbReference>
<comment type="caution">
    <text evidence="5">The sequence shown here is derived from an EMBL/GenBank/DDBJ whole genome shotgun (WGS) entry which is preliminary data.</text>
</comment>
<dbReference type="Proteomes" id="UP001575622">
    <property type="component" value="Unassembled WGS sequence"/>
</dbReference>
<dbReference type="RefSeq" id="WP_373949999.1">
    <property type="nucleotide sequence ID" value="NZ_JBHDLN010000003.1"/>
</dbReference>
<protein>
    <submittedName>
        <fullName evidence="5">NAD(P)-dependent oxidoreductase</fullName>
        <ecNumber evidence="5">1.1.-.-</ecNumber>
    </submittedName>
</protein>
<feature type="domain" description="NADPH-dependent reductive aminase-like C-terminal" evidence="4">
    <location>
        <begin position="169"/>
        <end position="293"/>
    </location>
</feature>
<evidence type="ECO:0000259" key="3">
    <source>
        <dbReference type="Pfam" id="PF03446"/>
    </source>
</evidence>
<dbReference type="GO" id="GO:0016491">
    <property type="term" value="F:oxidoreductase activity"/>
    <property type="evidence" value="ECO:0007669"/>
    <property type="project" value="UniProtKB-KW"/>
</dbReference>
<organism evidence="5 6">
    <name type="scientific">Paenibacillus oleatilyticus</name>
    <dbReference type="NCBI Taxonomy" id="2594886"/>
    <lineage>
        <taxon>Bacteria</taxon>
        <taxon>Bacillati</taxon>
        <taxon>Bacillota</taxon>
        <taxon>Bacilli</taxon>
        <taxon>Bacillales</taxon>
        <taxon>Paenibacillaceae</taxon>
        <taxon>Paenibacillus</taxon>
    </lineage>
</organism>
<dbReference type="SUPFAM" id="SSF51735">
    <property type="entry name" value="NAD(P)-binding Rossmann-fold domains"/>
    <property type="match status" value="1"/>
</dbReference>
<dbReference type="InterPro" id="IPR013328">
    <property type="entry name" value="6PGD_dom2"/>
</dbReference>
<dbReference type="PANTHER" id="PTHR43580">
    <property type="entry name" value="OXIDOREDUCTASE GLYR1-RELATED"/>
    <property type="match status" value="1"/>
</dbReference>
<name>A0ABV4UYH8_9BACL</name>
<accession>A0ABV4UYH8</accession>
<evidence type="ECO:0000256" key="2">
    <source>
        <dbReference type="ARBA" id="ARBA00023002"/>
    </source>
</evidence>
<evidence type="ECO:0000313" key="6">
    <source>
        <dbReference type="Proteomes" id="UP001575622"/>
    </source>
</evidence>
<reference evidence="5 6" key="1">
    <citation type="submission" date="2024-09" db="EMBL/GenBank/DDBJ databases">
        <authorList>
            <person name="Makale K.P.P."/>
            <person name="Makhzoum A."/>
            <person name="Rantong G."/>
            <person name="Rahube T.O."/>
        </authorList>
    </citation>
    <scope>NUCLEOTIDE SEQUENCE [LARGE SCALE GENOMIC DNA]</scope>
    <source>
        <strain evidence="5 6">KM_D13</strain>
    </source>
</reference>
<dbReference type="InterPro" id="IPR006115">
    <property type="entry name" value="6PGDH_NADP-bd"/>
</dbReference>
<dbReference type="EMBL" id="JBHDLN010000003">
    <property type="protein sequence ID" value="MFB0842232.1"/>
    <property type="molecule type" value="Genomic_DNA"/>
</dbReference>
<keyword evidence="2 5" id="KW-0560">Oxidoreductase</keyword>
<dbReference type="Gene3D" id="3.40.50.720">
    <property type="entry name" value="NAD(P)-binding Rossmann-like Domain"/>
    <property type="match status" value="1"/>
</dbReference>